<keyword evidence="2" id="KW-0150">Chloroplast</keyword>
<keyword evidence="2" id="KW-0934">Plastid</keyword>
<dbReference type="RefSeq" id="YP_009492281.1">
    <property type="nucleotide sequence ID" value="NC_037922.1"/>
</dbReference>
<name>A0A2U8GJL7_9CHLO</name>
<organism evidence="2">
    <name type="scientific">Pseudopediastrum sp. CL0201VA</name>
    <dbReference type="NCBI Taxonomy" id="2184484"/>
    <lineage>
        <taxon>Eukaryota</taxon>
        <taxon>Viridiplantae</taxon>
        <taxon>Chlorophyta</taxon>
        <taxon>core chlorophytes</taxon>
        <taxon>Chlorophyceae</taxon>
        <taxon>CS clade</taxon>
        <taxon>Sphaeropleales</taxon>
        <taxon>Hydrodictyaceae</taxon>
        <taxon>Pseudopediastrum</taxon>
    </lineage>
</organism>
<dbReference type="EMBL" id="MF276985">
    <property type="protein sequence ID" value="AWI68887.1"/>
    <property type="molecule type" value="Genomic_DNA"/>
</dbReference>
<geneLocation type="chloroplast" evidence="2"/>
<sequence>MATGESKGSQRGDGNEENVGFNNMGDGFEKVINEATSSTSETSSAIATASEINQVAIELMKMKKLPMNQMNFNKVIATTAHLVQIGATSPKYSSTRMITDYGIEIKVGELRDACNKSGITVRKYARGIRDQVIILATKYQIEGNLAKGYKLENPSCDRQDLPWVADFQTFSDNPSMPDNVRTWLLENYKSRFRPSK</sequence>
<feature type="region of interest" description="Disordered" evidence="1">
    <location>
        <begin position="1"/>
        <end position="26"/>
    </location>
</feature>
<reference evidence="2" key="1">
    <citation type="journal article" date="2018" name="Am. J. Bot.">
        <title>Organellar phylogenomics inform systematics in the green algal family Hydrodictyaceae (Chlorophyceae) and provide clues to the complex evolutionary history of plastid genomes in the green algal tree of life.</title>
        <authorList>
            <person name="McManus H.A."/>
            <person name="Fucikova K."/>
            <person name="Lewis P.O."/>
            <person name="Lewis L.A."/>
            <person name="Karol K.G."/>
        </authorList>
    </citation>
    <scope>NUCLEOTIDE SEQUENCE</scope>
</reference>
<dbReference type="AlphaFoldDB" id="A0A2U8GJL7"/>
<proteinExistence type="predicted"/>
<protein>
    <submittedName>
        <fullName evidence="2">Uncharacterized protein</fullName>
    </submittedName>
</protein>
<evidence type="ECO:0000256" key="1">
    <source>
        <dbReference type="SAM" id="MobiDB-lite"/>
    </source>
</evidence>
<evidence type="ECO:0000313" key="2">
    <source>
        <dbReference type="EMBL" id="AWI68887.1"/>
    </source>
</evidence>
<dbReference type="GeneID" id="36951990"/>
<accession>A0A2U8GJL7</accession>